<dbReference type="Gene3D" id="3.30.470.20">
    <property type="entry name" value="ATP-grasp fold, B domain"/>
    <property type="match status" value="1"/>
</dbReference>
<proteinExistence type="inferred from homology"/>
<reference evidence="11" key="2">
    <citation type="journal article" date="2017" name="J. Anim. Genet.">
        <title>Multiple reference genome sequences of hot pepper reveal the massive evolution of plant disease resistance genes by retroduplication.</title>
        <authorList>
            <person name="Kim S."/>
            <person name="Park J."/>
            <person name="Yeom S.-I."/>
            <person name="Kim Y.-M."/>
            <person name="Seo E."/>
            <person name="Kim K.-T."/>
            <person name="Kim M.-S."/>
            <person name="Lee J.M."/>
            <person name="Cheong K."/>
            <person name="Shin H.-S."/>
            <person name="Kim S.-B."/>
            <person name="Han K."/>
            <person name="Lee J."/>
            <person name="Park M."/>
            <person name="Lee H.-A."/>
            <person name="Lee H.-Y."/>
            <person name="Lee Y."/>
            <person name="Oh S."/>
            <person name="Lee J.H."/>
            <person name="Choi E."/>
            <person name="Choi E."/>
            <person name="Lee S.E."/>
            <person name="Jeon J."/>
            <person name="Kim H."/>
            <person name="Choi G."/>
            <person name="Song H."/>
            <person name="Lee J."/>
            <person name="Lee S.-C."/>
            <person name="Kwon J.-K."/>
            <person name="Lee H.-Y."/>
            <person name="Koo N."/>
            <person name="Hong Y."/>
            <person name="Kim R.W."/>
            <person name="Kang W.-H."/>
            <person name="Huh J.H."/>
            <person name="Kang B.-C."/>
            <person name="Yang T.-J."/>
            <person name="Lee Y.-H."/>
            <person name="Bennetzen J.L."/>
            <person name="Choi D."/>
        </authorList>
    </citation>
    <scope>NUCLEOTIDE SEQUENCE [LARGE SCALE GENOMIC DNA]</scope>
    <source>
        <strain evidence="11">cv. PBC81</strain>
    </source>
</reference>
<dbReference type="GO" id="GO:0071555">
    <property type="term" value="P:cell wall organization"/>
    <property type="evidence" value="ECO:0007669"/>
    <property type="project" value="UniProtKB-KW"/>
</dbReference>
<keyword evidence="6" id="KW-0573">Peptidoglycan synthesis</keyword>
<sequence length="687" mass="75549">MSYGGSVLVKELIEAIEGYLIGVLRVARLRKVLLARDIKVAGRGSYWVIFIYSSLLTCMSADTIAKEKLVVNGFFMKILLLSSSSSNNSKLSCERSRGFGGIVKASSVEEGDDLHVSCYYIDSNLNAFAISTAQVSSNAPADFDFKLERTPCFCVDIVFPVIHGRFGEDGGIQELMERSNISFVGTGSTQCQKAFDKYDASLELDRQGFTTVPNFLIQGNEMDESELSRWFEQNLLDMSGKVVVKPTRAGSSIGVTVAYGVTDSLKKGNRIISEGIDDKVLIEVFLEGGSEFTAIVLDVGSGFDCQPVVLLPTEVELQSHGTVDVGEKDAIFNYRRKYLPTRQVELQSHGAVDVGEKDAIVNYRRKYLPTRQELHYYFSDLGLRDFARIDGWLLPPSTKSFTSAGNKFGRTDSGTVIFIDINLVSGMEQTSFLFQQASKVGFSHSNILRTIFQHACLRFPDLLSHNIISNPSRRRSKSSSATEAVLKQHKKVYIIFGGDTSERQVSLISGTNVWLNLKASDDLKGNARCSTVLSCKSPTIVDCGGFTTRAALSCCLSYSLLLRHTTEEVLDACLEAIEPNRAALTSHLRNLVMDDLTRGLRKHSWFNGFDISDELPKKFSLEQWVKLAKESQATVFIAVHGGIGEDGTLQSLLEAEGIPFTVEGPGAMSSKTCMDKVATSLALHHVS</sequence>
<evidence type="ECO:0000256" key="5">
    <source>
        <dbReference type="ARBA" id="ARBA00022960"/>
    </source>
</evidence>
<dbReference type="STRING" id="33114.A0A2G2VU86"/>
<evidence type="ECO:0000256" key="4">
    <source>
        <dbReference type="ARBA" id="ARBA00022840"/>
    </source>
</evidence>
<reference evidence="10 11" key="1">
    <citation type="journal article" date="2017" name="Genome Biol.">
        <title>New reference genome sequences of hot pepper reveal the massive evolution of plant disease-resistance genes by retroduplication.</title>
        <authorList>
            <person name="Kim S."/>
            <person name="Park J."/>
            <person name="Yeom S.I."/>
            <person name="Kim Y.M."/>
            <person name="Seo E."/>
            <person name="Kim K.T."/>
            <person name="Kim M.S."/>
            <person name="Lee J.M."/>
            <person name="Cheong K."/>
            <person name="Shin H.S."/>
            <person name="Kim S.B."/>
            <person name="Han K."/>
            <person name="Lee J."/>
            <person name="Park M."/>
            <person name="Lee H.A."/>
            <person name="Lee H.Y."/>
            <person name="Lee Y."/>
            <person name="Oh S."/>
            <person name="Lee J.H."/>
            <person name="Choi E."/>
            <person name="Choi E."/>
            <person name="Lee S.E."/>
            <person name="Jeon J."/>
            <person name="Kim H."/>
            <person name="Choi G."/>
            <person name="Song H."/>
            <person name="Lee J."/>
            <person name="Lee S.C."/>
            <person name="Kwon J.K."/>
            <person name="Lee H.Y."/>
            <person name="Koo N."/>
            <person name="Hong Y."/>
            <person name="Kim R.W."/>
            <person name="Kang W.H."/>
            <person name="Huh J.H."/>
            <person name="Kang B.C."/>
            <person name="Yang T.J."/>
            <person name="Lee Y.H."/>
            <person name="Bennetzen J.L."/>
            <person name="Choi D."/>
        </authorList>
    </citation>
    <scope>NUCLEOTIDE SEQUENCE [LARGE SCALE GENOMIC DNA]</scope>
    <source>
        <strain evidence="11">cv. PBC81</strain>
    </source>
</reference>
<keyword evidence="5" id="KW-0133">Cell shape</keyword>
<name>A0A2G2VU86_CAPBA</name>
<dbReference type="InterPro" id="IPR011761">
    <property type="entry name" value="ATP-grasp"/>
</dbReference>
<dbReference type="GO" id="GO:0008716">
    <property type="term" value="F:D-alanine-D-alanine ligase activity"/>
    <property type="evidence" value="ECO:0007669"/>
    <property type="project" value="InterPro"/>
</dbReference>
<dbReference type="Pfam" id="PF07478">
    <property type="entry name" value="Dala_Dala_lig_C"/>
    <property type="match status" value="1"/>
</dbReference>
<dbReference type="Proteomes" id="UP000224567">
    <property type="component" value="Unassembled WGS sequence"/>
</dbReference>
<evidence type="ECO:0000313" key="11">
    <source>
        <dbReference type="Proteomes" id="UP000224567"/>
    </source>
</evidence>
<dbReference type="SUPFAM" id="SSF56059">
    <property type="entry name" value="Glutathione synthetase ATP-binding domain-like"/>
    <property type="match status" value="1"/>
</dbReference>
<dbReference type="GO" id="GO:0009507">
    <property type="term" value="C:chloroplast"/>
    <property type="evidence" value="ECO:0007669"/>
    <property type="project" value="TreeGrafter"/>
</dbReference>
<dbReference type="FunFam" id="3.40.50.20:FF:000028">
    <property type="entry name" value="D-alanine-D-alanine ligase family"/>
    <property type="match status" value="1"/>
</dbReference>
<evidence type="ECO:0000313" key="10">
    <source>
        <dbReference type="EMBL" id="PHT36522.1"/>
    </source>
</evidence>
<dbReference type="PANTHER" id="PTHR23132">
    <property type="entry name" value="D-ALANINE--D-ALANINE LIGASE"/>
    <property type="match status" value="1"/>
</dbReference>
<dbReference type="InterPro" id="IPR011127">
    <property type="entry name" value="Dala_Dala_lig_N"/>
</dbReference>
<evidence type="ECO:0000256" key="7">
    <source>
        <dbReference type="ARBA" id="ARBA00023316"/>
    </source>
</evidence>
<accession>A0A2G2VU86</accession>
<evidence type="ECO:0000256" key="6">
    <source>
        <dbReference type="ARBA" id="ARBA00022984"/>
    </source>
</evidence>
<comment type="caution">
    <text evidence="10">The sequence shown here is derived from an EMBL/GenBank/DDBJ whole genome shotgun (WGS) entry which is preliminary data.</text>
</comment>
<dbReference type="Gene3D" id="3.40.50.20">
    <property type="match status" value="2"/>
</dbReference>
<evidence type="ECO:0000256" key="2">
    <source>
        <dbReference type="ARBA" id="ARBA00022598"/>
    </source>
</evidence>
<dbReference type="AlphaFoldDB" id="A0A2G2VU86"/>
<keyword evidence="3 8" id="KW-0547">Nucleotide-binding</keyword>
<protein>
    <recommendedName>
        <fullName evidence="9">ATP-grasp domain-containing protein</fullName>
    </recommendedName>
</protein>
<keyword evidence="2" id="KW-0436">Ligase</keyword>
<dbReference type="PANTHER" id="PTHR23132:SF0">
    <property type="entry name" value="D-ALANINE-D-ALANINE LIGASE FAMILY"/>
    <property type="match status" value="1"/>
</dbReference>
<evidence type="ECO:0000259" key="9">
    <source>
        <dbReference type="PROSITE" id="PS50975"/>
    </source>
</evidence>
<comment type="similarity">
    <text evidence="1">Belongs to the D-alanine--D-alanine ligase family.</text>
</comment>
<dbReference type="InterPro" id="IPR016185">
    <property type="entry name" value="PreATP-grasp_dom_sf"/>
</dbReference>
<dbReference type="GO" id="GO:0008360">
    <property type="term" value="P:regulation of cell shape"/>
    <property type="evidence" value="ECO:0007669"/>
    <property type="project" value="UniProtKB-KW"/>
</dbReference>
<evidence type="ECO:0000256" key="1">
    <source>
        <dbReference type="ARBA" id="ARBA00010871"/>
    </source>
</evidence>
<dbReference type="PROSITE" id="PS00843">
    <property type="entry name" value="DALA_DALA_LIGASE_1"/>
    <property type="match status" value="1"/>
</dbReference>
<feature type="domain" description="ATP-grasp" evidence="9">
    <location>
        <begin position="201"/>
        <end position="453"/>
    </location>
</feature>
<organism evidence="10 11">
    <name type="scientific">Capsicum baccatum</name>
    <name type="common">Peruvian pepper</name>
    <dbReference type="NCBI Taxonomy" id="33114"/>
    <lineage>
        <taxon>Eukaryota</taxon>
        <taxon>Viridiplantae</taxon>
        <taxon>Streptophyta</taxon>
        <taxon>Embryophyta</taxon>
        <taxon>Tracheophyta</taxon>
        <taxon>Spermatophyta</taxon>
        <taxon>Magnoliopsida</taxon>
        <taxon>eudicotyledons</taxon>
        <taxon>Gunneridae</taxon>
        <taxon>Pentapetalae</taxon>
        <taxon>asterids</taxon>
        <taxon>lamiids</taxon>
        <taxon>Solanales</taxon>
        <taxon>Solanaceae</taxon>
        <taxon>Solanoideae</taxon>
        <taxon>Capsiceae</taxon>
        <taxon>Capsicum</taxon>
    </lineage>
</organism>
<dbReference type="InterPro" id="IPR000291">
    <property type="entry name" value="D-Ala_lig_Van_CS"/>
</dbReference>
<keyword evidence="4 8" id="KW-0067">ATP-binding</keyword>
<keyword evidence="7" id="KW-0961">Cell wall biogenesis/degradation</keyword>
<evidence type="ECO:0000256" key="8">
    <source>
        <dbReference type="PROSITE-ProRule" id="PRU00409"/>
    </source>
</evidence>
<dbReference type="EMBL" id="MLFT02000010">
    <property type="protein sequence ID" value="PHT36522.1"/>
    <property type="molecule type" value="Genomic_DNA"/>
</dbReference>
<dbReference type="GO" id="GO:0005524">
    <property type="term" value="F:ATP binding"/>
    <property type="evidence" value="ECO:0007669"/>
    <property type="project" value="UniProtKB-UniRule"/>
</dbReference>
<dbReference type="Pfam" id="PF01820">
    <property type="entry name" value="Dala_Dala_lig_N"/>
    <property type="match status" value="2"/>
</dbReference>
<dbReference type="OrthoDB" id="2013972at2759"/>
<dbReference type="GO" id="GO:0046872">
    <property type="term" value="F:metal ion binding"/>
    <property type="evidence" value="ECO:0007669"/>
    <property type="project" value="InterPro"/>
</dbReference>
<keyword evidence="11" id="KW-1185">Reference proteome</keyword>
<dbReference type="SUPFAM" id="SSF52440">
    <property type="entry name" value="PreATP-grasp domain"/>
    <property type="match status" value="2"/>
</dbReference>
<gene>
    <name evidence="10" type="ORF">CQW23_24222</name>
</gene>
<dbReference type="InterPro" id="IPR011095">
    <property type="entry name" value="Dala_Dala_lig_C"/>
</dbReference>
<dbReference type="PROSITE" id="PS50975">
    <property type="entry name" value="ATP_GRASP"/>
    <property type="match status" value="1"/>
</dbReference>
<evidence type="ECO:0000256" key="3">
    <source>
        <dbReference type="ARBA" id="ARBA00022741"/>
    </source>
</evidence>